<evidence type="ECO:0000313" key="3">
    <source>
        <dbReference type="Proteomes" id="UP000538666"/>
    </source>
</evidence>
<accession>A0A841JWG4</accession>
<name>A0A841JWG4_9BACT</name>
<organism evidence="2 3">
    <name type="scientific">Silvibacterium bohemicum</name>
    <dbReference type="NCBI Taxonomy" id="1577686"/>
    <lineage>
        <taxon>Bacteria</taxon>
        <taxon>Pseudomonadati</taxon>
        <taxon>Acidobacteriota</taxon>
        <taxon>Terriglobia</taxon>
        <taxon>Terriglobales</taxon>
        <taxon>Acidobacteriaceae</taxon>
        <taxon>Silvibacterium</taxon>
    </lineage>
</organism>
<reference evidence="2 3" key="1">
    <citation type="submission" date="2020-08" db="EMBL/GenBank/DDBJ databases">
        <title>Genomic Encyclopedia of Type Strains, Phase IV (KMG-IV): sequencing the most valuable type-strain genomes for metagenomic binning, comparative biology and taxonomic classification.</title>
        <authorList>
            <person name="Goeker M."/>
        </authorList>
    </citation>
    <scope>NUCLEOTIDE SEQUENCE [LARGE SCALE GENOMIC DNA]</scope>
    <source>
        <strain evidence="2 3">DSM 103733</strain>
    </source>
</reference>
<dbReference type="Proteomes" id="UP000538666">
    <property type="component" value="Unassembled WGS sequence"/>
</dbReference>
<dbReference type="RefSeq" id="WP_050060569.1">
    <property type="nucleotide sequence ID" value="NZ_JACHEK010000007.1"/>
</dbReference>
<keyword evidence="3" id="KW-1185">Reference proteome</keyword>
<keyword evidence="1" id="KW-0732">Signal</keyword>
<sequence length="148" mass="16826">MSLCRFTTTSKLFLAAAMLLPFAAQAQYYPRPYAPAVPEQRPSFILGTAHVDGPTDHDDIRVDRYAGRFHFVLLKVRYAPIQFDHVLIHYGDGDSEPLPVNQYIGPGGTSRWIALPGGERHIRSLELWYARADQRDRNRPEVELYGAQ</sequence>
<proteinExistence type="predicted"/>
<dbReference type="EMBL" id="JACHEK010000007">
    <property type="protein sequence ID" value="MBB6145490.1"/>
    <property type="molecule type" value="Genomic_DNA"/>
</dbReference>
<dbReference type="AlphaFoldDB" id="A0A841JWG4"/>
<evidence type="ECO:0000313" key="2">
    <source>
        <dbReference type="EMBL" id="MBB6145490.1"/>
    </source>
</evidence>
<protein>
    <submittedName>
        <fullName evidence="2">Uncharacterized protein</fullName>
    </submittedName>
</protein>
<evidence type="ECO:0000256" key="1">
    <source>
        <dbReference type="SAM" id="SignalP"/>
    </source>
</evidence>
<dbReference type="OrthoDB" id="122175at2"/>
<feature type="signal peptide" evidence="1">
    <location>
        <begin position="1"/>
        <end position="26"/>
    </location>
</feature>
<gene>
    <name evidence="2" type="ORF">HNQ77_003451</name>
</gene>
<feature type="chain" id="PRO_5032283077" evidence="1">
    <location>
        <begin position="27"/>
        <end position="148"/>
    </location>
</feature>
<comment type="caution">
    <text evidence="2">The sequence shown here is derived from an EMBL/GenBank/DDBJ whole genome shotgun (WGS) entry which is preliminary data.</text>
</comment>